<dbReference type="AlphaFoldDB" id="X1KLA0"/>
<feature type="compositionally biased region" description="Basic and acidic residues" evidence="1">
    <location>
        <begin position="171"/>
        <end position="181"/>
    </location>
</feature>
<evidence type="ECO:0000256" key="1">
    <source>
        <dbReference type="SAM" id="MobiDB-lite"/>
    </source>
</evidence>
<reference evidence="3" key="1">
    <citation type="journal article" date="2014" name="Front. Microbiol.">
        <title>High frequency of phylogenetically diverse reductive dehalogenase-homologous genes in deep subseafloor sedimentary metagenomes.</title>
        <authorList>
            <person name="Kawai M."/>
            <person name="Futagami T."/>
            <person name="Toyoda A."/>
            <person name="Takaki Y."/>
            <person name="Nishi S."/>
            <person name="Hori S."/>
            <person name="Arai W."/>
            <person name="Tsubouchi T."/>
            <person name="Morono Y."/>
            <person name="Uchiyama I."/>
            <person name="Ito T."/>
            <person name="Fujiyama A."/>
            <person name="Inagaki F."/>
            <person name="Takami H."/>
        </authorList>
    </citation>
    <scope>NUCLEOTIDE SEQUENCE</scope>
    <source>
        <strain evidence="3">Expedition CK06-06</strain>
    </source>
</reference>
<keyword evidence="2" id="KW-1133">Transmembrane helix</keyword>
<feature type="region of interest" description="Disordered" evidence="1">
    <location>
        <begin position="159"/>
        <end position="181"/>
    </location>
</feature>
<keyword evidence="2" id="KW-0472">Membrane</keyword>
<feature type="compositionally biased region" description="Basic and acidic residues" evidence="1">
    <location>
        <begin position="45"/>
        <end position="55"/>
    </location>
</feature>
<gene>
    <name evidence="3" type="ORF">S06H3_10439</name>
</gene>
<accession>X1KLA0</accession>
<proteinExistence type="predicted"/>
<sequence length="181" mass="20081">MVISTAKRTLASNLRKQGLSIREIADKVNSNKTSVGEWLRGVKSGQDRTGQDRFSVRPLIPSPSVRTVPPDRTGQQGQRTGLVHSVPDGQSKSRGRTVQNLSGRTGHSGRTGQKSMSNNGGNIVIFFVVTLLVFFLLDHFVFEGKILAYIRSYFSEEKETEIPPEYVPESRGFEGRSEEDL</sequence>
<feature type="compositionally biased region" description="Polar residues" evidence="1">
    <location>
        <begin position="88"/>
        <end position="115"/>
    </location>
</feature>
<evidence type="ECO:0000256" key="2">
    <source>
        <dbReference type="SAM" id="Phobius"/>
    </source>
</evidence>
<organism evidence="3">
    <name type="scientific">marine sediment metagenome</name>
    <dbReference type="NCBI Taxonomy" id="412755"/>
    <lineage>
        <taxon>unclassified sequences</taxon>
        <taxon>metagenomes</taxon>
        <taxon>ecological metagenomes</taxon>
    </lineage>
</organism>
<dbReference type="EMBL" id="BARV01004833">
    <property type="protein sequence ID" value="GAI07852.1"/>
    <property type="molecule type" value="Genomic_DNA"/>
</dbReference>
<keyword evidence="2" id="KW-0812">Transmembrane</keyword>
<name>X1KLA0_9ZZZZ</name>
<evidence type="ECO:0000313" key="3">
    <source>
        <dbReference type="EMBL" id="GAI07852.1"/>
    </source>
</evidence>
<feature type="region of interest" description="Disordered" evidence="1">
    <location>
        <begin position="41"/>
        <end position="115"/>
    </location>
</feature>
<feature type="transmembrane region" description="Helical" evidence="2">
    <location>
        <begin position="123"/>
        <end position="142"/>
    </location>
</feature>
<protein>
    <submittedName>
        <fullName evidence="3">Uncharacterized protein</fullName>
    </submittedName>
</protein>
<comment type="caution">
    <text evidence="3">The sequence shown here is derived from an EMBL/GenBank/DDBJ whole genome shotgun (WGS) entry which is preliminary data.</text>
</comment>